<accession>A0A917PLT6</accession>
<protein>
    <submittedName>
        <fullName evidence="1">Uncharacterized protein</fullName>
    </submittedName>
</protein>
<sequence>MTLLNIGDHLKNVLELSEAHCDKTINNGDIEFSQLYSYIEDLKKWLSIIGGQVENIEMFRSAFKEFEASCHLASFGYLRPSYFSLRFFLEHSLWALCLSTSQIDYRNWVKGNLDFNWGFVQEHDRSVTSKAFAAAYLPEFEIESGTYREYSARMYRECSEFVHGNYKIYKEVHSEEDFDVKSLTRWKARAQLVFVVVTFFISLRFLNSLNSDTIKENSHLVMDHLGHIEVVRLYMEGRNNG</sequence>
<keyword evidence="2" id="KW-1185">Reference proteome</keyword>
<dbReference type="Proteomes" id="UP000635726">
    <property type="component" value="Unassembled WGS sequence"/>
</dbReference>
<evidence type="ECO:0000313" key="2">
    <source>
        <dbReference type="Proteomes" id="UP000635726"/>
    </source>
</evidence>
<dbReference type="EMBL" id="BMOE01000012">
    <property type="protein sequence ID" value="GGJ83745.1"/>
    <property type="molecule type" value="Genomic_DNA"/>
</dbReference>
<proteinExistence type="predicted"/>
<comment type="caution">
    <text evidence="1">The sequence shown here is derived from an EMBL/GenBank/DDBJ whole genome shotgun (WGS) entry which is preliminary data.</text>
</comment>
<reference evidence="1" key="1">
    <citation type="journal article" date="2014" name="Int. J. Syst. Evol. Microbiol.">
        <title>Complete genome sequence of Corynebacterium casei LMG S-19264T (=DSM 44701T), isolated from a smear-ripened cheese.</title>
        <authorList>
            <consortium name="US DOE Joint Genome Institute (JGI-PGF)"/>
            <person name="Walter F."/>
            <person name="Albersmeier A."/>
            <person name="Kalinowski J."/>
            <person name="Ruckert C."/>
        </authorList>
    </citation>
    <scope>NUCLEOTIDE SEQUENCE</scope>
    <source>
        <strain evidence="1">JCM 14371</strain>
    </source>
</reference>
<dbReference type="RefSeq" id="WP_188964064.1">
    <property type="nucleotide sequence ID" value="NZ_BMOE01000012.1"/>
</dbReference>
<organism evidence="1 2">
    <name type="scientific">Deinococcus aquiradiocola</name>
    <dbReference type="NCBI Taxonomy" id="393059"/>
    <lineage>
        <taxon>Bacteria</taxon>
        <taxon>Thermotogati</taxon>
        <taxon>Deinococcota</taxon>
        <taxon>Deinococci</taxon>
        <taxon>Deinococcales</taxon>
        <taxon>Deinococcaceae</taxon>
        <taxon>Deinococcus</taxon>
    </lineage>
</organism>
<reference evidence="1" key="2">
    <citation type="submission" date="2020-09" db="EMBL/GenBank/DDBJ databases">
        <authorList>
            <person name="Sun Q."/>
            <person name="Ohkuma M."/>
        </authorList>
    </citation>
    <scope>NUCLEOTIDE SEQUENCE</scope>
    <source>
        <strain evidence="1">JCM 14371</strain>
    </source>
</reference>
<name>A0A917PLT6_9DEIO</name>
<evidence type="ECO:0000313" key="1">
    <source>
        <dbReference type="EMBL" id="GGJ83745.1"/>
    </source>
</evidence>
<dbReference type="AlphaFoldDB" id="A0A917PLT6"/>
<gene>
    <name evidence="1" type="ORF">GCM10008939_29470</name>
</gene>